<dbReference type="GO" id="GO:1990247">
    <property type="term" value="F:N6-methyladenosine-containing RNA reader activity"/>
    <property type="evidence" value="ECO:0007669"/>
    <property type="project" value="TreeGrafter"/>
</dbReference>
<sequence length="303" mass="35028">MNQIWSTGPSNFYFNSEWRENKRSNRTIEDSLKELDGLICSLERTHIEVQTNAKAKKSITVSNDAGKKENEGEITSKDYTYQGSSVSLAGSNLNRHFSSRGYDQSGNDNYYREYLCKPRTFPQFTKDQTFNDFNKRKSSAIIPPWLNIPENSKFFVIKSSSLKHVKRSFYNGIWSSTHFGNKRLSEAYKTLNSGGKVFLFFSINTSGRFCGVAEMVSDLRIDLDTSIWEDEQKYGKAFKVRWVIVRDVNNRSLKRFLIPSNEMKPITHSRDTQEIPYSIGISIVNLFKTQDSDIFSFLDESYE</sequence>
<accession>A0AA35NRX4</accession>
<dbReference type="GO" id="GO:0005737">
    <property type="term" value="C:cytoplasm"/>
    <property type="evidence" value="ECO:0007669"/>
    <property type="project" value="TreeGrafter"/>
</dbReference>
<dbReference type="PROSITE" id="PS50882">
    <property type="entry name" value="YTH"/>
    <property type="match status" value="1"/>
</dbReference>
<evidence type="ECO:0000313" key="2">
    <source>
        <dbReference type="Proteomes" id="UP001162087"/>
    </source>
</evidence>
<organism evidence="1 2">
    <name type="scientific">Saccharomyces kudriavzevii (strain ATCC MYA-4449 / AS 2.2408 / CBS 8840 / NBRC 1802 / NCYC 2889)</name>
    <name type="common">Yeast</name>
    <dbReference type="NCBI Taxonomy" id="226230"/>
    <lineage>
        <taxon>Eukaryota</taxon>
        <taxon>Fungi</taxon>
        <taxon>Dikarya</taxon>
        <taxon>Ascomycota</taxon>
        <taxon>Saccharomycotina</taxon>
        <taxon>Saccharomycetes</taxon>
        <taxon>Saccharomycetales</taxon>
        <taxon>Saccharomycetaceae</taxon>
        <taxon>Saccharomyces</taxon>
    </lineage>
</organism>
<name>A0AA35NRX4_SACK1</name>
<dbReference type="Pfam" id="PF04146">
    <property type="entry name" value="YTH"/>
    <property type="match status" value="1"/>
</dbReference>
<dbReference type="CDD" id="cd21134">
    <property type="entry name" value="YTH"/>
    <property type="match status" value="1"/>
</dbReference>
<dbReference type="Gene3D" id="3.10.590.10">
    <property type="entry name" value="ph1033 like domains"/>
    <property type="match status" value="1"/>
</dbReference>
<dbReference type="PANTHER" id="PTHR12357:SF89">
    <property type="entry name" value="YTH DOMAIN-CONTAINING FAMILY PROTEIN"/>
    <property type="match status" value="1"/>
</dbReference>
<evidence type="ECO:0000313" key="1">
    <source>
        <dbReference type="EMBL" id="CAI4059056.1"/>
    </source>
</evidence>
<proteinExistence type="predicted"/>
<dbReference type="GO" id="GO:0061157">
    <property type="term" value="P:mRNA destabilization"/>
    <property type="evidence" value="ECO:0007669"/>
    <property type="project" value="TreeGrafter"/>
</dbReference>
<dbReference type="EMBL" id="OX365899">
    <property type="protein sequence ID" value="CAI4059056.1"/>
    <property type="molecule type" value="Genomic_DNA"/>
</dbReference>
<dbReference type="OrthoDB" id="306690at2759"/>
<reference evidence="1" key="1">
    <citation type="submission" date="2022-10" db="EMBL/GenBank/DDBJ databases">
        <authorList>
            <person name="Byrne P K."/>
        </authorList>
    </citation>
    <scope>NUCLEOTIDE SEQUENCE</scope>
    <source>
        <strain evidence="1">IFO1802</strain>
    </source>
</reference>
<gene>
    <name evidence="1" type="primary">SKDI04G5840</name>
    <name evidence="1" type="ORF">SKDI_04G5840</name>
</gene>
<protein>
    <submittedName>
        <fullName evidence="1">Uncharacterized protein</fullName>
    </submittedName>
</protein>
<dbReference type="InterPro" id="IPR045168">
    <property type="entry name" value="YTH_prot"/>
</dbReference>
<dbReference type="InterPro" id="IPR007275">
    <property type="entry name" value="YTH_domain"/>
</dbReference>
<dbReference type="PANTHER" id="PTHR12357">
    <property type="entry name" value="YTH YT521-B HOMOLOGY DOMAIN-CONTAINING"/>
    <property type="match status" value="1"/>
</dbReference>
<keyword evidence="2" id="KW-1185">Reference proteome</keyword>
<dbReference type="GO" id="GO:0003729">
    <property type="term" value="F:mRNA binding"/>
    <property type="evidence" value="ECO:0007669"/>
    <property type="project" value="TreeGrafter"/>
</dbReference>
<dbReference type="Proteomes" id="UP001162087">
    <property type="component" value="Chromosome 4"/>
</dbReference>